<dbReference type="PANTHER" id="PTHR37299:SF1">
    <property type="entry name" value="STAGE 0 SPORULATION PROTEIN A HOMOLOG"/>
    <property type="match status" value="1"/>
</dbReference>
<evidence type="ECO:0000259" key="2">
    <source>
        <dbReference type="PROSITE" id="PS50110"/>
    </source>
</evidence>
<dbReference type="Gene3D" id="2.40.50.1020">
    <property type="entry name" value="LytTr DNA-binding domain"/>
    <property type="match status" value="1"/>
</dbReference>
<dbReference type="GO" id="GO:0000156">
    <property type="term" value="F:phosphorelay response regulator activity"/>
    <property type="evidence" value="ECO:0007669"/>
    <property type="project" value="InterPro"/>
</dbReference>
<dbReference type="Proteomes" id="UP000321901">
    <property type="component" value="Unassembled WGS sequence"/>
</dbReference>
<dbReference type="RefSeq" id="WP_147054234.1">
    <property type="nucleotide sequence ID" value="NZ_BJYL01000003.1"/>
</dbReference>
<feature type="modified residue" description="4-aspartylphosphate" evidence="1">
    <location>
        <position position="55"/>
    </location>
</feature>
<reference evidence="4 5" key="1">
    <citation type="submission" date="2019-07" db="EMBL/GenBank/DDBJ databases">
        <title>Whole genome shotgun sequence of Sporosarcina luteola NBRC 105378.</title>
        <authorList>
            <person name="Hosoyama A."/>
            <person name="Uohara A."/>
            <person name="Ohji S."/>
            <person name="Ichikawa N."/>
        </authorList>
    </citation>
    <scope>NUCLEOTIDE SEQUENCE [LARGE SCALE GENOMIC DNA]</scope>
    <source>
        <strain evidence="4 5">NBRC 105378</strain>
    </source>
</reference>
<dbReference type="AlphaFoldDB" id="A0A511Z2W5"/>
<dbReference type="InterPro" id="IPR046947">
    <property type="entry name" value="LytR-like"/>
</dbReference>
<evidence type="ECO:0000313" key="5">
    <source>
        <dbReference type="Proteomes" id="UP000321901"/>
    </source>
</evidence>
<dbReference type="Pfam" id="PF04397">
    <property type="entry name" value="LytTR"/>
    <property type="match status" value="1"/>
</dbReference>
<dbReference type="InterPro" id="IPR001789">
    <property type="entry name" value="Sig_transdc_resp-reg_receiver"/>
</dbReference>
<organism evidence="4 5">
    <name type="scientific">Sporosarcina luteola</name>
    <dbReference type="NCBI Taxonomy" id="582850"/>
    <lineage>
        <taxon>Bacteria</taxon>
        <taxon>Bacillati</taxon>
        <taxon>Bacillota</taxon>
        <taxon>Bacilli</taxon>
        <taxon>Bacillales</taxon>
        <taxon>Caryophanaceae</taxon>
        <taxon>Sporosarcina</taxon>
    </lineage>
</organism>
<feature type="domain" description="Response regulatory" evidence="2">
    <location>
        <begin position="4"/>
        <end position="118"/>
    </location>
</feature>
<dbReference type="OrthoDB" id="3190595at2"/>
<dbReference type="GO" id="GO:0003677">
    <property type="term" value="F:DNA binding"/>
    <property type="evidence" value="ECO:0007669"/>
    <property type="project" value="UniProtKB-KW"/>
</dbReference>
<dbReference type="PANTHER" id="PTHR37299">
    <property type="entry name" value="TRANSCRIPTIONAL REGULATOR-RELATED"/>
    <property type="match status" value="1"/>
</dbReference>
<dbReference type="EMBL" id="BJYL01000003">
    <property type="protein sequence ID" value="GEN81804.1"/>
    <property type="molecule type" value="Genomic_DNA"/>
</dbReference>
<evidence type="ECO:0000313" key="4">
    <source>
        <dbReference type="EMBL" id="GEN81804.1"/>
    </source>
</evidence>
<keyword evidence="5" id="KW-1185">Reference proteome</keyword>
<accession>A0A511Z2W5</accession>
<name>A0A511Z2W5_9BACL</name>
<dbReference type="Gene3D" id="3.40.50.2300">
    <property type="match status" value="1"/>
</dbReference>
<dbReference type="SUPFAM" id="SSF52172">
    <property type="entry name" value="CheY-like"/>
    <property type="match status" value="1"/>
</dbReference>
<protein>
    <submittedName>
        <fullName evidence="4">DNA-binding response regulator</fullName>
    </submittedName>
</protein>
<dbReference type="PROSITE" id="PS50110">
    <property type="entry name" value="RESPONSE_REGULATORY"/>
    <property type="match status" value="1"/>
</dbReference>
<feature type="domain" description="HTH LytTR-type" evidence="3">
    <location>
        <begin position="132"/>
        <end position="239"/>
    </location>
</feature>
<dbReference type="SMART" id="SM00448">
    <property type="entry name" value="REC"/>
    <property type="match status" value="1"/>
</dbReference>
<gene>
    <name evidence="4" type="ORF">SLU01_01160</name>
</gene>
<comment type="caution">
    <text evidence="4">The sequence shown here is derived from an EMBL/GenBank/DDBJ whole genome shotgun (WGS) entry which is preliminary data.</text>
</comment>
<evidence type="ECO:0000259" key="3">
    <source>
        <dbReference type="PROSITE" id="PS50930"/>
    </source>
</evidence>
<sequence length="247" mass="28351">MKARTLIVDDDRSCIDDLQVHLASYPFLDVVGEVNSSEEAISFLESNRVDLLFLDIEMGGMDGIRFAHLAESLYPHILIVFVTGHPQFALEGYEVHPVDFLTKPVNPIRLKKTLQKVEERFLETPLPRDAKIGLNVPGGIHMILVSDIRLIEKKGRKIFVESKGGTRYETRETMKRLEEILHSFNFFRTHQSFLVPLHSIMSVTPDSFSRSYTVQLKDYDVLVPLSRKNYNDLKDKLQKQVEGLTIH</sequence>
<dbReference type="InterPro" id="IPR007492">
    <property type="entry name" value="LytTR_DNA-bd_dom"/>
</dbReference>
<dbReference type="SMART" id="SM00850">
    <property type="entry name" value="LytTR"/>
    <property type="match status" value="1"/>
</dbReference>
<evidence type="ECO:0000256" key="1">
    <source>
        <dbReference type="PROSITE-ProRule" id="PRU00169"/>
    </source>
</evidence>
<proteinExistence type="predicted"/>
<keyword evidence="1" id="KW-0597">Phosphoprotein</keyword>
<dbReference type="Pfam" id="PF00072">
    <property type="entry name" value="Response_reg"/>
    <property type="match status" value="1"/>
</dbReference>
<keyword evidence="4" id="KW-0238">DNA-binding</keyword>
<dbReference type="PROSITE" id="PS50930">
    <property type="entry name" value="HTH_LYTTR"/>
    <property type="match status" value="1"/>
</dbReference>
<dbReference type="InterPro" id="IPR011006">
    <property type="entry name" value="CheY-like_superfamily"/>
</dbReference>